<dbReference type="PANTHER" id="PTHR42053:SF1">
    <property type="match status" value="1"/>
</dbReference>
<evidence type="ECO:0000313" key="2">
    <source>
        <dbReference type="EMBL" id="KAF2098634.1"/>
    </source>
</evidence>
<feature type="compositionally biased region" description="Pro residues" evidence="1">
    <location>
        <begin position="254"/>
        <end position="264"/>
    </location>
</feature>
<comment type="caution">
    <text evidence="2">The sequence shown here is derived from an EMBL/GenBank/DDBJ whole genome shotgun (WGS) entry which is preliminary data.</text>
</comment>
<dbReference type="Proteomes" id="UP000799772">
    <property type="component" value="Unassembled WGS sequence"/>
</dbReference>
<dbReference type="EMBL" id="ML978126">
    <property type="protein sequence ID" value="KAF2098634.1"/>
    <property type="molecule type" value="Genomic_DNA"/>
</dbReference>
<organism evidence="2 3">
    <name type="scientific">Rhizodiscina lignyota</name>
    <dbReference type="NCBI Taxonomy" id="1504668"/>
    <lineage>
        <taxon>Eukaryota</taxon>
        <taxon>Fungi</taxon>
        <taxon>Dikarya</taxon>
        <taxon>Ascomycota</taxon>
        <taxon>Pezizomycotina</taxon>
        <taxon>Dothideomycetes</taxon>
        <taxon>Pleosporomycetidae</taxon>
        <taxon>Aulographales</taxon>
        <taxon>Rhizodiscinaceae</taxon>
        <taxon>Rhizodiscina</taxon>
    </lineage>
</organism>
<feature type="compositionally biased region" description="Polar residues" evidence="1">
    <location>
        <begin position="79"/>
        <end position="92"/>
    </location>
</feature>
<evidence type="ECO:0000256" key="1">
    <source>
        <dbReference type="SAM" id="MobiDB-lite"/>
    </source>
</evidence>
<dbReference type="AlphaFoldDB" id="A0A9P4MAC5"/>
<evidence type="ECO:0000313" key="3">
    <source>
        <dbReference type="Proteomes" id="UP000799772"/>
    </source>
</evidence>
<name>A0A9P4MAC5_9PEZI</name>
<proteinExistence type="predicted"/>
<feature type="compositionally biased region" description="Polar residues" evidence="1">
    <location>
        <begin position="144"/>
        <end position="158"/>
    </location>
</feature>
<gene>
    <name evidence="2" type="ORF">NA57DRAFT_75872</name>
</gene>
<dbReference type="OrthoDB" id="5405654at2759"/>
<protein>
    <submittedName>
        <fullName evidence="2">Uncharacterized protein</fullName>
    </submittedName>
</protein>
<dbReference type="PANTHER" id="PTHR42053">
    <property type="match status" value="1"/>
</dbReference>
<feature type="compositionally biased region" description="Low complexity" evidence="1">
    <location>
        <begin position="94"/>
        <end position="103"/>
    </location>
</feature>
<reference evidence="2" key="1">
    <citation type="journal article" date="2020" name="Stud. Mycol.">
        <title>101 Dothideomycetes genomes: a test case for predicting lifestyles and emergence of pathogens.</title>
        <authorList>
            <person name="Haridas S."/>
            <person name="Albert R."/>
            <person name="Binder M."/>
            <person name="Bloem J."/>
            <person name="Labutti K."/>
            <person name="Salamov A."/>
            <person name="Andreopoulos B."/>
            <person name="Baker S."/>
            <person name="Barry K."/>
            <person name="Bills G."/>
            <person name="Bluhm B."/>
            <person name="Cannon C."/>
            <person name="Castanera R."/>
            <person name="Culley D."/>
            <person name="Daum C."/>
            <person name="Ezra D."/>
            <person name="Gonzalez J."/>
            <person name="Henrissat B."/>
            <person name="Kuo A."/>
            <person name="Liang C."/>
            <person name="Lipzen A."/>
            <person name="Lutzoni F."/>
            <person name="Magnuson J."/>
            <person name="Mondo S."/>
            <person name="Nolan M."/>
            <person name="Ohm R."/>
            <person name="Pangilinan J."/>
            <person name="Park H.-J."/>
            <person name="Ramirez L."/>
            <person name="Alfaro M."/>
            <person name="Sun H."/>
            <person name="Tritt A."/>
            <person name="Yoshinaga Y."/>
            <person name="Zwiers L.-H."/>
            <person name="Turgeon B."/>
            <person name="Goodwin S."/>
            <person name="Spatafora J."/>
            <person name="Crous P."/>
            <person name="Grigoriev I."/>
        </authorList>
    </citation>
    <scope>NUCLEOTIDE SEQUENCE</scope>
    <source>
        <strain evidence="2">CBS 133067</strain>
    </source>
</reference>
<feature type="region of interest" description="Disordered" evidence="1">
    <location>
        <begin position="68"/>
        <end position="232"/>
    </location>
</feature>
<feature type="region of interest" description="Disordered" evidence="1">
    <location>
        <begin position="247"/>
        <end position="271"/>
    </location>
</feature>
<accession>A0A9P4MAC5</accession>
<keyword evidence="3" id="KW-1185">Reference proteome</keyword>
<sequence length="271" mass="28608">MATSAAEKPHPLPLGTPVSATYPSELRSPMAGTPTFIKLEDGSQKTPITPPAAYLDFLKTLSPALMSPQSATRMDFPQRPTTLTSKGSSETVHTLASDASDAAPTPPLSRVNTAETAPSVPGSAKESKSSSRSSSCSSRRDSAQEASNANPPSSTKTEPNMKIAIPPPSPFQRPPSARTPRRLHIPPSPRSAGVRSPMSAHSVTGMYSPYSATMSPLEGELKSPYTTGPSKPVNVSVRQVVTRTVMYSAARPTNPTPVVEPVPPSKKRKIE</sequence>
<feature type="region of interest" description="Disordered" evidence="1">
    <location>
        <begin position="1"/>
        <end position="50"/>
    </location>
</feature>